<accession>A0AAN7R3L8</accession>
<evidence type="ECO:0000256" key="2">
    <source>
        <dbReference type="ARBA" id="ARBA00004496"/>
    </source>
</evidence>
<gene>
    <name evidence="7" type="ORF">SAY86_031532</name>
</gene>
<name>A0AAN7R3L8_TRANT</name>
<dbReference type="SUPFAM" id="SSF48371">
    <property type="entry name" value="ARM repeat"/>
    <property type="match status" value="3"/>
</dbReference>
<dbReference type="GO" id="GO:0043161">
    <property type="term" value="P:proteasome-mediated ubiquitin-dependent protein catabolic process"/>
    <property type="evidence" value="ECO:0007669"/>
    <property type="project" value="TreeGrafter"/>
</dbReference>
<keyword evidence="3" id="KW-0963">Cytoplasm</keyword>
<evidence type="ECO:0000256" key="3">
    <source>
        <dbReference type="ARBA" id="ARBA00022490"/>
    </source>
</evidence>
<sequence>MLVTLSLPSSTSHEITLPLSTMPASVSPAASTIRPSTDTLIRLASSDHGVQLKALRDVKNQIIGNRTKKLVYIKLGAVPAVASVLADALDGSGHSSTDLLVQSAAALGSFACGVDAGVRAVLDSGALPCLIQLLSNHDEKVIGSAARSLKLLYQSKLAPKYDLSENGSVELLHSLLNSENENANGLAASIIAHSCKASAEQKAFCLNGILAKLIDLLGGSISQRDASLESLASIMKSNHEVASQFVKYERGQALNLLVNLTNERSTRTRLLACACLITLRNVSSTYLRGRGTETKLVRYLVELLEEPGQVGEEASFALSSFIEDDEHLQKLAFDANAIDVLCNHLQKDPLQPKRLEGILIALARMCSRLEFCRAKFLQMQAFNSVSEALHHDCADVRGAACICMRNVTRSVQNLSAGFFMNENIVIPLLELLHDPNPFIQLEALCAISNIVVNFRTSNSSFIRWGGLKQLVQLSVSMDPAIRSNSLCAIRNLTFEADNKCKAEVFKELTASSLASLVSDPDPSVQEQALAIVRNLTGGSLESIQYAFAEGGIILDAVQRQLECASTVESGIQGIFVLSNVASGRDAHKDAVMDRLLHNMGSGSNPPYLLRFMQSNDSRLRTASLWLVVNLASPSCMGASRRIAKLRKAGVVSQLKIMVKDPCLDVKVCRAGAWHFFPLKPSFEPIADYSPGNFFLSAASSDDHTGSVPDLRRQLKIELFMCIALRIFPVLLHSCPSGCPIPFGLKTRNSILLLSTSITDPFATSS</sequence>
<keyword evidence="8" id="KW-1185">Reference proteome</keyword>
<dbReference type="GO" id="GO:0005737">
    <property type="term" value="C:cytoplasm"/>
    <property type="evidence" value="ECO:0007669"/>
    <property type="project" value="UniProtKB-SubCell"/>
</dbReference>
<evidence type="ECO:0008006" key="9">
    <source>
        <dbReference type="Google" id="ProtNLM"/>
    </source>
</evidence>
<dbReference type="InterPro" id="IPR016024">
    <property type="entry name" value="ARM-type_fold"/>
</dbReference>
<evidence type="ECO:0000313" key="7">
    <source>
        <dbReference type="EMBL" id="KAK4791119.1"/>
    </source>
</evidence>
<dbReference type="PROSITE" id="PS50176">
    <property type="entry name" value="ARM_REPEAT"/>
    <property type="match status" value="1"/>
</dbReference>
<evidence type="ECO:0000256" key="1">
    <source>
        <dbReference type="ARBA" id="ARBA00004123"/>
    </source>
</evidence>
<evidence type="ECO:0000256" key="4">
    <source>
        <dbReference type="ARBA" id="ARBA00022737"/>
    </source>
</evidence>
<dbReference type="AlphaFoldDB" id="A0AAN7R3L8"/>
<proteinExistence type="predicted"/>
<organism evidence="7 8">
    <name type="scientific">Trapa natans</name>
    <name type="common">Water chestnut</name>
    <dbReference type="NCBI Taxonomy" id="22666"/>
    <lineage>
        <taxon>Eukaryota</taxon>
        <taxon>Viridiplantae</taxon>
        <taxon>Streptophyta</taxon>
        <taxon>Embryophyta</taxon>
        <taxon>Tracheophyta</taxon>
        <taxon>Spermatophyta</taxon>
        <taxon>Magnoliopsida</taxon>
        <taxon>eudicotyledons</taxon>
        <taxon>Gunneridae</taxon>
        <taxon>Pentapetalae</taxon>
        <taxon>rosids</taxon>
        <taxon>malvids</taxon>
        <taxon>Myrtales</taxon>
        <taxon>Lythraceae</taxon>
        <taxon>Trapa</taxon>
    </lineage>
</organism>
<dbReference type="PANTHER" id="PTHR15651">
    <property type="entry name" value="ARMADILLO REPEAT-CONTAINING PROTEIN 8"/>
    <property type="match status" value="1"/>
</dbReference>
<dbReference type="Gene3D" id="1.25.10.10">
    <property type="entry name" value="Leucine-rich Repeat Variant"/>
    <property type="match status" value="2"/>
</dbReference>
<dbReference type="InterPro" id="IPR000225">
    <property type="entry name" value="Armadillo"/>
</dbReference>
<dbReference type="Pfam" id="PF00514">
    <property type="entry name" value="Arm"/>
    <property type="match status" value="1"/>
</dbReference>
<reference evidence="7 8" key="1">
    <citation type="journal article" date="2023" name="Hortic Res">
        <title>Pangenome of water caltrop reveals structural variations and asymmetric subgenome divergence after allopolyploidization.</title>
        <authorList>
            <person name="Zhang X."/>
            <person name="Chen Y."/>
            <person name="Wang L."/>
            <person name="Yuan Y."/>
            <person name="Fang M."/>
            <person name="Shi L."/>
            <person name="Lu R."/>
            <person name="Comes H.P."/>
            <person name="Ma Y."/>
            <person name="Chen Y."/>
            <person name="Huang G."/>
            <person name="Zhou Y."/>
            <person name="Zheng Z."/>
            <person name="Qiu Y."/>
        </authorList>
    </citation>
    <scope>NUCLEOTIDE SEQUENCE [LARGE SCALE GENOMIC DNA]</scope>
    <source>
        <strain evidence="7">F231</strain>
    </source>
</reference>
<dbReference type="Proteomes" id="UP001346149">
    <property type="component" value="Unassembled WGS sequence"/>
</dbReference>
<dbReference type="InterPro" id="IPR011989">
    <property type="entry name" value="ARM-like"/>
</dbReference>
<evidence type="ECO:0000256" key="5">
    <source>
        <dbReference type="ARBA" id="ARBA00023242"/>
    </source>
</evidence>
<feature type="repeat" description="ARM" evidence="6">
    <location>
        <begin position="125"/>
        <end position="152"/>
    </location>
</feature>
<dbReference type="GO" id="GO:0034657">
    <property type="term" value="C:GID complex"/>
    <property type="evidence" value="ECO:0007669"/>
    <property type="project" value="TreeGrafter"/>
</dbReference>
<protein>
    <recommendedName>
        <fullName evidence="9">Armadillo repeat-containing protein 8</fullName>
    </recommendedName>
</protein>
<evidence type="ECO:0000256" key="6">
    <source>
        <dbReference type="PROSITE-ProRule" id="PRU00259"/>
    </source>
</evidence>
<dbReference type="EMBL" id="JAXQNO010000009">
    <property type="protein sequence ID" value="KAK4791119.1"/>
    <property type="molecule type" value="Genomic_DNA"/>
</dbReference>
<evidence type="ECO:0000313" key="8">
    <source>
        <dbReference type="Proteomes" id="UP001346149"/>
    </source>
</evidence>
<dbReference type="GO" id="GO:0005634">
    <property type="term" value="C:nucleus"/>
    <property type="evidence" value="ECO:0007669"/>
    <property type="project" value="UniProtKB-SubCell"/>
</dbReference>
<keyword evidence="5" id="KW-0539">Nucleus</keyword>
<keyword evidence="4" id="KW-0677">Repeat</keyword>
<dbReference type="SMART" id="SM00185">
    <property type="entry name" value="ARM"/>
    <property type="match status" value="6"/>
</dbReference>
<dbReference type="PANTHER" id="PTHR15651:SF7">
    <property type="entry name" value="ARMADILLO REPEAT-CONTAINING PROTEIN 8"/>
    <property type="match status" value="1"/>
</dbReference>
<dbReference type="InterPro" id="IPR038739">
    <property type="entry name" value="ARMC8/Vid28"/>
</dbReference>
<comment type="caution">
    <text evidence="7">The sequence shown here is derived from an EMBL/GenBank/DDBJ whole genome shotgun (WGS) entry which is preliminary data.</text>
</comment>
<comment type="subcellular location">
    <subcellularLocation>
        <location evidence="2">Cytoplasm</location>
    </subcellularLocation>
    <subcellularLocation>
        <location evidence="1">Nucleus</location>
    </subcellularLocation>
</comment>